<keyword evidence="8" id="KW-1185">Reference proteome</keyword>
<dbReference type="Pfam" id="PF10502">
    <property type="entry name" value="Peptidase_S26"/>
    <property type="match status" value="2"/>
</dbReference>
<feature type="domain" description="Peptidase S26" evidence="6">
    <location>
        <begin position="64"/>
        <end position="123"/>
    </location>
</feature>
<dbReference type="Proteomes" id="UP000320176">
    <property type="component" value="Unassembled WGS sequence"/>
</dbReference>
<dbReference type="InterPro" id="IPR019533">
    <property type="entry name" value="Peptidase_S26"/>
</dbReference>
<evidence type="ECO:0000313" key="8">
    <source>
        <dbReference type="Proteomes" id="UP000320176"/>
    </source>
</evidence>
<dbReference type="AlphaFoldDB" id="A0A5C5ZYF9"/>
<dbReference type="PRINTS" id="PR00727">
    <property type="entry name" value="LEADERPTASE"/>
</dbReference>
<accession>A0A5C5ZYF9</accession>
<evidence type="ECO:0000256" key="1">
    <source>
        <dbReference type="ARBA" id="ARBA00000677"/>
    </source>
</evidence>
<evidence type="ECO:0000313" key="7">
    <source>
        <dbReference type="EMBL" id="TWT92035.1"/>
    </source>
</evidence>
<proteinExistence type="predicted"/>
<dbReference type="SUPFAM" id="SSF51306">
    <property type="entry name" value="LexA/Signal peptidase"/>
    <property type="match status" value="1"/>
</dbReference>
<dbReference type="EC" id="3.4.21.89" evidence="2"/>
<dbReference type="GO" id="GO:0009003">
    <property type="term" value="F:signal peptidase activity"/>
    <property type="evidence" value="ECO:0007669"/>
    <property type="project" value="UniProtKB-EC"/>
</dbReference>
<dbReference type="GO" id="GO:0006465">
    <property type="term" value="P:signal peptide processing"/>
    <property type="evidence" value="ECO:0007669"/>
    <property type="project" value="InterPro"/>
</dbReference>
<dbReference type="PROSITE" id="PS00760">
    <property type="entry name" value="SPASE_I_2"/>
    <property type="match status" value="1"/>
</dbReference>
<keyword evidence="4" id="KW-0378">Hydrolase</keyword>
<protein>
    <recommendedName>
        <fullName evidence="3">Signal peptidase I</fullName>
        <ecNumber evidence="2">3.4.21.89</ecNumber>
    </recommendedName>
    <alternativeName>
        <fullName evidence="5">Leader peptidase I</fullName>
    </alternativeName>
</protein>
<comment type="caution">
    <text evidence="7">The sequence shown here is derived from an EMBL/GenBank/DDBJ whole genome shotgun (WGS) entry which is preliminary data.</text>
</comment>
<evidence type="ECO:0000256" key="5">
    <source>
        <dbReference type="ARBA" id="ARBA00029906"/>
    </source>
</evidence>
<dbReference type="GO" id="GO:0004252">
    <property type="term" value="F:serine-type endopeptidase activity"/>
    <property type="evidence" value="ECO:0007669"/>
    <property type="project" value="InterPro"/>
</dbReference>
<dbReference type="GO" id="GO:0016020">
    <property type="term" value="C:membrane"/>
    <property type="evidence" value="ECO:0007669"/>
    <property type="project" value="InterPro"/>
</dbReference>
<dbReference type="CDD" id="cd06530">
    <property type="entry name" value="S26_SPase_I"/>
    <property type="match status" value="1"/>
</dbReference>
<evidence type="ECO:0000256" key="4">
    <source>
        <dbReference type="ARBA" id="ARBA00022801"/>
    </source>
</evidence>
<dbReference type="EMBL" id="SJPN01000012">
    <property type="protein sequence ID" value="TWT92035.1"/>
    <property type="molecule type" value="Genomic_DNA"/>
</dbReference>
<dbReference type="InterPro" id="IPR000223">
    <property type="entry name" value="Pept_S26A_signal_pept_1"/>
</dbReference>
<dbReference type="InterPro" id="IPR019757">
    <property type="entry name" value="Pept_S26A_signal_pept_1_Lys-AS"/>
</dbReference>
<dbReference type="Gene3D" id="2.10.109.10">
    <property type="entry name" value="Umud Fragment, subunit A"/>
    <property type="match status" value="2"/>
</dbReference>
<organism evidence="7 8">
    <name type="scientific">Stieleria varia</name>
    <dbReference type="NCBI Taxonomy" id="2528005"/>
    <lineage>
        <taxon>Bacteria</taxon>
        <taxon>Pseudomonadati</taxon>
        <taxon>Planctomycetota</taxon>
        <taxon>Planctomycetia</taxon>
        <taxon>Pirellulales</taxon>
        <taxon>Pirellulaceae</taxon>
        <taxon>Stieleria</taxon>
    </lineage>
</organism>
<sequence>MAPTLIGSARQIVCSHCEHPLTVDADSIPTDSMPAPNSTLACLHCGKRFMPSDFENASALPADVVTVTTIDPRQLSRGELVAVTWEDQQHVKRLVGLPGDTVSLDPASDDRPRILINGQRVEDLLAPTQSPRVDVSSDLMRWHSLALPSSWLRSTSNHWSSKNALDIRESEWIVYRHQDPHNAGRDGPVLDDYPMNTSVRRKLSPVDRLWLDASFRSDFALNVQVAFWTPEGHRLHESHLPASSSGFTTLTACVWDAAASENQPVSANLPIAIRIAGDTETSDTETSEVTIEGLSVSRSVEYRLNRHHDRSRYPFTLSENECFVLGDNVPISVDSRTVGPIHLRSIQGTCHPLALTE</sequence>
<comment type="catalytic activity">
    <reaction evidence="1">
        <text>Cleavage of hydrophobic, N-terminal signal or leader sequences from secreted and periplasmic proteins.</text>
        <dbReference type="EC" id="3.4.21.89"/>
    </reaction>
</comment>
<feature type="domain" description="Peptidase S26" evidence="6">
    <location>
        <begin position="312"/>
        <end position="349"/>
    </location>
</feature>
<gene>
    <name evidence="7" type="ORF">Pla52n_63310</name>
</gene>
<dbReference type="InterPro" id="IPR036286">
    <property type="entry name" value="LexA/Signal_pep-like_sf"/>
</dbReference>
<evidence type="ECO:0000256" key="2">
    <source>
        <dbReference type="ARBA" id="ARBA00013208"/>
    </source>
</evidence>
<evidence type="ECO:0000259" key="6">
    <source>
        <dbReference type="Pfam" id="PF10502"/>
    </source>
</evidence>
<evidence type="ECO:0000256" key="3">
    <source>
        <dbReference type="ARBA" id="ARBA00019232"/>
    </source>
</evidence>
<name>A0A5C5ZYF9_9BACT</name>
<reference evidence="7 8" key="1">
    <citation type="submission" date="2019-02" db="EMBL/GenBank/DDBJ databases">
        <title>Deep-cultivation of Planctomycetes and their phenomic and genomic characterization uncovers novel biology.</title>
        <authorList>
            <person name="Wiegand S."/>
            <person name="Jogler M."/>
            <person name="Boedeker C."/>
            <person name="Pinto D."/>
            <person name="Vollmers J."/>
            <person name="Rivas-Marin E."/>
            <person name="Kohn T."/>
            <person name="Peeters S.H."/>
            <person name="Heuer A."/>
            <person name="Rast P."/>
            <person name="Oberbeckmann S."/>
            <person name="Bunk B."/>
            <person name="Jeske O."/>
            <person name="Meyerdierks A."/>
            <person name="Storesund J.E."/>
            <person name="Kallscheuer N."/>
            <person name="Luecker S."/>
            <person name="Lage O.M."/>
            <person name="Pohl T."/>
            <person name="Merkel B.J."/>
            <person name="Hornburger P."/>
            <person name="Mueller R.-W."/>
            <person name="Bruemmer F."/>
            <person name="Labrenz M."/>
            <person name="Spormann A.M."/>
            <person name="Op Den Camp H."/>
            <person name="Overmann J."/>
            <person name="Amann R."/>
            <person name="Jetten M.S.M."/>
            <person name="Mascher T."/>
            <person name="Medema M.H."/>
            <person name="Devos D.P."/>
            <person name="Kaster A.-K."/>
            <person name="Ovreas L."/>
            <person name="Rohde M."/>
            <person name="Galperin M.Y."/>
            <person name="Jogler C."/>
        </authorList>
    </citation>
    <scope>NUCLEOTIDE SEQUENCE [LARGE SCALE GENOMIC DNA]</scope>
    <source>
        <strain evidence="7 8">Pla52n</strain>
    </source>
</reference>